<evidence type="ECO:0000256" key="1">
    <source>
        <dbReference type="SAM" id="MobiDB-lite"/>
    </source>
</evidence>
<dbReference type="AlphaFoldDB" id="A0A1C7MLY9"/>
<comment type="caution">
    <text evidence="2">The sequence shown here is derived from an EMBL/GenBank/DDBJ whole genome shotgun (WGS) entry which is preliminary data.</text>
</comment>
<organism evidence="2 3">
    <name type="scientific">Grifola frondosa</name>
    <name type="common">Maitake</name>
    <name type="synonym">Polyporus frondosus</name>
    <dbReference type="NCBI Taxonomy" id="5627"/>
    <lineage>
        <taxon>Eukaryota</taxon>
        <taxon>Fungi</taxon>
        <taxon>Dikarya</taxon>
        <taxon>Basidiomycota</taxon>
        <taxon>Agaricomycotina</taxon>
        <taxon>Agaricomycetes</taxon>
        <taxon>Polyporales</taxon>
        <taxon>Grifolaceae</taxon>
        <taxon>Grifola</taxon>
    </lineage>
</organism>
<dbReference type="Proteomes" id="UP000092993">
    <property type="component" value="Unassembled WGS sequence"/>
</dbReference>
<keyword evidence="3" id="KW-1185">Reference proteome</keyword>
<reference evidence="2 3" key="1">
    <citation type="submission" date="2016-03" db="EMBL/GenBank/DDBJ databases">
        <title>Whole genome sequencing of Grifola frondosa 9006-11.</title>
        <authorList>
            <person name="Min B."/>
            <person name="Park H."/>
            <person name="Kim J.-G."/>
            <person name="Cho H."/>
            <person name="Oh Y.-L."/>
            <person name="Kong W.-S."/>
            <person name="Choi I.-G."/>
        </authorList>
    </citation>
    <scope>NUCLEOTIDE SEQUENCE [LARGE SCALE GENOMIC DNA]</scope>
    <source>
        <strain evidence="2 3">9006-11</strain>
    </source>
</reference>
<proteinExistence type="predicted"/>
<dbReference type="EMBL" id="LUGG01000002">
    <property type="protein sequence ID" value="OBZ77838.1"/>
    <property type="molecule type" value="Genomic_DNA"/>
</dbReference>
<accession>A0A1C7MLY9</accession>
<sequence length="66" mass="7269">MSRRRMLAREYPPETSLPPPTSFIGVRGQGVPCAETSMPPLATACPEKSSIATVQFFGHSRTNYRT</sequence>
<protein>
    <submittedName>
        <fullName evidence="2">Uncharacterized protein</fullName>
    </submittedName>
</protein>
<name>A0A1C7MLY9_GRIFR</name>
<feature type="region of interest" description="Disordered" evidence="1">
    <location>
        <begin position="1"/>
        <end position="23"/>
    </location>
</feature>
<evidence type="ECO:0000313" key="3">
    <source>
        <dbReference type="Proteomes" id="UP000092993"/>
    </source>
</evidence>
<evidence type="ECO:0000313" key="2">
    <source>
        <dbReference type="EMBL" id="OBZ77838.1"/>
    </source>
</evidence>
<gene>
    <name evidence="2" type="ORF">A0H81_02155</name>
</gene>